<dbReference type="Gene3D" id="3.40.366.10">
    <property type="entry name" value="Malonyl-Coenzyme A Acyl Carrier Protein, domain 2"/>
    <property type="match status" value="1"/>
</dbReference>
<dbReference type="InterPro" id="IPR016036">
    <property type="entry name" value="Malonyl_transacylase_ACP-bd"/>
</dbReference>
<evidence type="ECO:0000256" key="2">
    <source>
        <dbReference type="ARBA" id="ARBA00018953"/>
    </source>
</evidence>
<dbReference type="KEGG" id="caci:CLOAM0254"/>
<dbReference type="EC" id="2.3.1.39" evidence="1 6"/>
<dbReference type="eggNOG" id="COG0331">
    <property type="taxonomic scope" value="Bacteria"/>
</dbReference>
<dbReference type="FunFam" id="3.30.70.250:FF:000001">
    <property type="entry name" value="Malonyl CoA-acyl carrier protein transacylase"/>
    <property type="match status" value="1"/>
</dbReference>
<evidence type="ECO:0000259" key="8">
    <source>
        <dbReference type="SMART" id="SM00827"/>
    </source>
</evidence>
<dbReference type="InterPro" id="IPR014043">
    <property type="entry name" value="Acyl_transferase_dom"/>
</dbReference>
<dbReference type="InterPro" id="IPR024925">
    <property type="entry name" value="Malonyl_CoA-ACP_transAc"/>
</dbReference>
<evidence type="ECO:0000256" key="7">
    <source>
        <dbReference type="PIRSR" id="PIRSR000446-1"/>
    </source>
</evidence>
<proteinExistence type="inferred from homology"/>
<dbReference type="GO" id="GO:0005829">
    <property type="term" value="C:cytosol"/>
    <property type="evidence" value="ECO:0007669"/>
    <property type="project" value="TreeGrafter"/>
</dbReference>
<evidence type="ECO:0000256" key="1">
    <source>
        <dbReference type="ARBA" id="ARBA00013258"/>
    </source>
</evidence>
<evidence type="ECO:0000256" key="5">
    <source>
        <dbReference type="ARBA" id="ARBA00048462"/>
    </source>
</evidence>
<comment type="similarity">
    <text evidence="6">Belongs to the fabD family.</text>
</comment>
<feature type="active site" evidence="7">
    <location>
        <position position="200"/>
    </location>
</feature>
<dbReference type="NCBIfam" id="TIGR00128">
    <property type="entry name" value="fabD"/>
    <property type="match status" value="1"/>
</dbReference>
<dbReference type="SUPFAM" id="SSF52151">
    <property type="entry name" value="FabD/lysophospholipase-like"/>
    <property type="match status" value="1"/>
</dbReference>
<dbReference type="GO" id="GO:0004314">
    <property type="term" value="F:[acyl-carrier-protein] S-malonyltransferase activity"/>
    <property type="evidence" value="ECO:0007669"/>
    <property type="project" value="UniProtKB-EC"/>
</dbReference>
<dbReference type="GO" id="GO:0006633">
    <property type="term" value="P:fatty acid biosynthetic process"/>
    <property type="evidence" value="ECO:0007669"/>
    <property type="project" value="TreeGrafter"/>
</dbReference>
<dbReference type="PANTHER" id="PTHR42681">
    <property type="entry name" value="MALONYL-COA-ACYL CARRIER PROTEIN TRANSACYLASE, MITOCHONDRIAL"/>
    <property type="match status" value="1"/>
</dbReference>
<dbReference type="InterPro" id="IPR050858">
    <property type="entry name" value="Mal-CoA-ACP_Trans/PKS_FabD"/>
</dbReference>
<dbReference type="PANTHER" id="PTHR42681:SF1">
    <property type="entry name" value="MALONYL-COA-ACYL CARRIER PROTEIN TRANSACYLASE, MITOCHONDRIAL"/>
    <property type="match status" value="1"/>
</dbReference>
<dbReference type="SMART" id="SM00827">
    <property type="entry name" value="PKS_AT"/>
    <property type="match status" value="1"/>
</dbReference>
<evidence type="ECO:0000313" key="9">
    <source>
        <dbReference type="EMBL" id="CAO80161.1"/>
    </source>
</evidence>
<dbReference type="AlphaFoldDB" id="B0VFA9"/>
<keyword evidence="10" id="KW-1185">Reference proteome</keyword>
<evidence type="ECO:0000313" key="10">
    <source>
        <dbReference type="Proteomes" id="UP000002019"/>
    </source>
</evidence>
<keyword evidence="3 6" id="KW-0808">Transferase</keyword>
<evidence type="ECO:0000256" key="4">
    <source>
        <dbReference type="ARBA" id="ARBA00023315"/>
    </source>
</evidence>
<reference evidence="9 10" key="1">
    <citation type="journal article" date="2008" name="J. Bacteriol.">
        <title>'Candidatus Cloacamonas acidaminovorans': genome sequence reconstruction provides a first glimpse of a new bacterial division.</title>
        <authorList>
            <person name="Pelletier E."/>
            <person name="Kreimeyer A."/>
            <person name="Bocs S."/>
            <person name="Rouy Z."/>
            <person name="Gyapay G."/>
            <person name="Chouari R."/>
            <person name="Riviere D."/>
            <person name="Ganesan A."/>
            <person name="Daegelen P."/>
            <person name="Sghir A."/>
            <person name="Cohen G.N."/>
            <person name="Medigue C."/>
            <person name="Weissenbach J."/>
            <person name="Le Paslier D."/>
        </authorList>
    </citation>
    <scope>NUCLEOTIDE SEQUENCE [LARGE SCALE GENOMIC DNA]</scope>
    <source>
        <strain evidence="10">Evry</strain>
    </source>
</reference>
<accession>B0VFA9</accession>
<keyword evidence="4 6" id="KW-0012">Acyltransferase</keyword>
<dbReference type="Proteomes" id="UP000002019">
    <property type="component" value="Chromosome"/>
</dbReference>
<dbReference type="InterPro" id="IPR001227">
    <property type="entry name" value="Ac_transferase_dom_sf"/>
</dbReference>
<dbReference type="HOGENOM" id="CLU_030558_0_1_0"/>
<gene>
    <name evidence="9" type="primary">fabD</name>
    <name evidence="9" type="ordered locus">CLOAM0254</name>
</gene>
<dbReference type="STRING" id="459349.CLOAM0254"/>
<dbReference type="Pfam" id="PF00698">
    <property type="entry name" value="Acyl_transf_1"/>
    <property type="match status" value="1"/>
</dbReference>
<evidence type="ECO:0000256" key="6">
    <source>
        <dbReference type="PIRNR" id="PIRNR000446"/>
    </source>
</evidence>
<feature type="active site" evidence="7">
    <location>
        <position position="91"/>
    </location>
</feature>
<dbReference type="OrthoDB" id="9805460at2"/>
<protein>
    <recommendedName>
        <fullName evidence="2 6">Malonyl CoA-acyl carrier protein transacylase</fullName>
        <ecNumber evidence="1 6">2.3.1.39</ecNumber>
    </recommendedName>
</protein>
<dbReference type="RefSeq" id="WP_015424022.1">
    <property type="nucleotide sequence ID" value="NC_020449.1"/>
</dbReference>
<dbReference type="InterPro" id="IPR004410">
    <property type="entry name" value="Malonyl_CoA-ACP_transAc_FabD"/>
</dbReference>
<sequence length="310" mass="33943">MKTAFVFPGQGSQYVGMANDFIQKDPALKEILDNFDKAHNTNLAEVMASGPEETLKQTSYTQPAILFHSISALYGFQNKSKLQADFVAGHSLGEFSALVASEMITFQEALHLVHKRGEFMIKANAGVPFAMSAIIGLEPNLVKEICSEAESVGLVRAVNFNTPIQTVISGTAEGVQKAGEIAKAKGAKRVIPLVVGGPFHTPLIDKAKDWLMEEMRKVDFKDGKIPVISNVTALPVMNGQEERELLARQIVSPVLWVQSVQYMIDQGVQRFIEFGPQKVLSGMIRNINKDVEVFSIDKYEDIDGVVSATS</sequence>
<dbReference type="Gene3D" id="3.30.70.250">
    <property type="entry name" value="Malonyl-CoA ACP transacylase, ACP-binding"/>
    <property type="match status" value="1"/>
</dbReference>
<name>B0VFA9_CLOAI</name>
<dbReference type="PIRSF" id="PIRSF000446">
    <property type="entry name" value="Mct"/>
    <property type="match status" value="1"/>
</dbReference>
<feature type="domain" description="Malonyl-CoA:ACP transacylase (MAT)" evidence="8">
    <location>
        <begin position="6"/>
        <end position="300"/>
    </location>
</feature>
<comment type="catalytic activity">
    <reaction evidence="5 6">
        <text>holo-[ACP] + malonyl-CoA = malonyl-[ACP] + CoA</text>
        <dbReference type="Rhea" id="RHEA:41792"/>
        <dbReference type="Rhea" id="RHEA-COMP:9623"/>
        <dbReference type="Rhea" id="RHEA-COMP:9685"/>
        <dbReference type="ChEBI" id="CHEBI:57287"/>
        <dbReference type="ChEBI" id="CHEBI:57384"/>
        <dbReference type="ChEBI" id="CHEBI:64479"/>
        <dbReference type="ChEBI" id="CHEBI:78449"/>
        <dbReference type="EC" id="2.3.1.39"/>
    </reaction>
</comment>
<organism evidence="9 10">
    <name type="scientific">Cloacimonas acidaminovorans (strain Evry)</name>
    <dbReference type="NCBI Taxonomy" id="459349"/>
    <lineage>
        <taxon>Bacteria</taxon>
        <taxon>Pseudomonadati</taxon>
        <taxon>Candidatus Cloacimonadota</taxon>
        <taxon>Candidatus Cloacimonadia</taxon>
        <taxon>Candidatus Cloacimonadales</taxon>
        <taxon>Candidatus Cloacimonadaceae</taxon>
        <taxon>Candidatus Cloacimonas</taxon>
    </lineage>
</organism>
<dbReference type="SUPFAM" id="SSF55048">
    <property type="entry name" value="Probable ACP-binding domain of malonyl-CoA ACP transacylase"/>
    <property type="match status" value="1"/>
</dbReference>
<dbReference type="InterPro" id="IPR016035">
    <property type="entry name" value="Acyl_Trfase/lysoPLipase"/>
</dbReference>
<evidence type="ECO:0000256" key="3">
    <source>
        <dbReference type="ARBA" id="ARBA00022679"/>
    </source>
</evidence>
<dbReference type="EMBL" id="CU466930">
    <property type="protein sequence ID" value="CAO80161.1"/>
    <property type="molecule type" value="Genomic_DNA"/>
</dbReference>